<evidence type="ECO:0000313" key="2">
    <source>
        <dbReference type="EMBL" id="MBC8581295.1"/>
    </source>
</evidence>
<dbReference type="EMBL" id="JACRSY010000044">
    <property type="protein sequence ID" value="MBC8581295.1"/>
    <property type="molecule type" value="Genomic_DNA"/>
</dbReference>
<sequence length="123" mass="14204">MPKEAKKISADRLLIWLSLYMITAIPAFLKLYQTIPIGLICILILEEIVCYHIFEDELLEAYMDQVEKPGFTIGLLATSIGVMLITLIWVFFYEWKFVVLLGIVEIIAYIVRTFIKIKSSRDA</sequence>
<gene>
    <name evidence="2" type="ORF">H8718_17450</name>
</gene>
<evidence type="ECO:0000256" key="1">
    <source>
        <dbReference type="SAM" id="Phobius"/>
    </source>
</evidence>
<evidence type="ECO:0000313" key="3">
    <source>
        <dbReference type="Proteomes" id="UP000655830"/>
    </source>
</evidence>
<keyword evidence="1" id="KW-0472">Membrane</keyword>
<reference evidence="2" key="1">
    <citation type="submission" date="2020-08" db="EMBL/GenBank/DDBJ databases">
        <title>Genome public.</title>
        <authorList>
            <person name="Liu C."/>
            <person name="Sun Q."/>
        </authorList>
    </citation>
    <scope>NUCLEOTIDE SEQUENCE</scope>
    <source>
        <strain evidence="2">NSJ-12</strain>
    </source>
</reference>
<proteinExistence type="predicted"/>
<feature type="transmembrane region" description="Helical" evidence="1">
    <location>
        <begin position="70"/>
        <end position="91"/>
    </location>
</feature>
<dbReference type="RefSeq" id="WP_249334135.1">
    <property type="nucleotide sequence ID" value="NZ_JACRSY010000044.1"/>
</dbReference>
<protein>
    <submittedName>
        <fullName evidence="2">Uncharacterized protein</fullName>
    </submittedName>
</protein>
<accession>A0A926EMQ9</accession>
<comment type="caution">
    <text evidence="2">The sequence shown here is derived from an EMBL/GenBank/DDBJ whole genome shotgun (WGS) entry which is preliminary data.</text>
</comment>
<organism evidence="2 3">
    <name type="scientific">Zhenhengia yiwuensis</name>
    <dbReference type="NCBI Taxonomy" id="2763666"/>
    <lineage>
        <taxon>Bacteria</taxon>
        <taxon>Bacillati</taxon>
        <taxon>Bacillota</taxon>
        <taxon>Clostridia</taxon>
        <taxon>Lachnospirales</taxon>
        <taxon>Lachnospiraceae</taxon>
        <taxon>Zhenhengia</taxon>
    </lineage>
</organism>
<keyword evidence="1" id="KW-1133">Transmembrane helix</keyword>
<feature type="transmembrane region" description="Helical" evidence="1">
    <location>
        <begin position="97"/>
        <end position="115"/>
    </location>
</feature>
<dbReference type="AlphaFoldDB" id="A0A926EMQ9"/>
<keyword evidence="1" id="KW-0812">Transmembrane</keyword>
<name>A0A926EMQ9_9FIRM</name>
<keyword evidence="3" id="KW-1185">Reference proteome</keyword>
<dbReference type="Proteomes" id="UP000655830">
    <property type="component" value="Unassembled WGS sequence"/>
</dbReference>
<feature type="transmembrane region" description="Helical" evidence="1">
    <location>
        <begin position="12"/>
        <end position="29"/>
    </location>
</feature>